<proteinExistence type="predicted"/>
<dbReference type="InterPro" id="IPR023213">
    <property type="entry name" value="CAT-like_dom_sf"/>
</dbReference>
<evidence type="ECO:0000313" key="4">
    <source>
        <dbReference type="Proteomes" id="UP000467840"/>
    </source>
</evidence>
<evidence type="ECO:0000313" key="3">
    <source>
        <dbReference type="EMBL" id="KAF2313673.1"/>
    </source>
</evidence>
<keyword evidence="2" id="KW-0012">Acyltransferase</keyword>
<organism evidence="3 4">
    <name type="scientific">Hevea brasiliensis</name>
    <name type="common">Para rubber tree</name>
    <name type="synonym">Siphonia brasiliensis</name>
    <dbReference type="NCBI Taxonomy" id="3981"/>
    <lineage>
        <taxon>Eukaryota</taxon>
        <taxon>Viridiplantae</taxon>
        <taxon>Streptophyta</taxon>
        <taxon>Embryophyta</taxon>
        <taxon>Tracheophyta</taxon>
        <taxon>Spermatophyta</taxon>
        <taxon>Magnoliopsida</taxon>
        <taxon>eudicotyledons</taxon>
        <taxon>Gunneridae</taxon>
        <taxon>Pentapetalae</taxon>
        <taxon>rosids</taxon>
        <taxon>fabids</taxon>
        <taxon>Malpighiales</taxon>
        <taxon>Euphorbiaceae</taxon>
        <taxon>Crotonoideae</taxon>
        <taxon>Micrandreae</taxon>
        <taxon>Hevea</taxon>
    </lineage>
</organism>
<keyword evidence="1" id="KW-0808">Transferase</keyword>
<gene>
    <name evidence="3" type="ORF">GH714_012670</name>
</gene>
<evidence type="ECO:0000256" key="2">
    <source>
        <dbReference type="ARBA" id="ARBA00023315"/>
    </source>
</evidence>
<reference evidence="3 4" key="1">
    <citation type="journal article" date="2020" name="Mol. Plant">
        <title>The Chromosome-Based Rubber Tree Genome Provides New Insights into Spurge Genome Evolution and Rubber Biosynthesis.</title>
        <authorList>
            <person name="Liu J."/>
            <person name="Shi C."/>
            <person name="Shi C.C."/>
            <person name="Li W."/>
            <person name="Zhang Q.J."/>
            <person name="Zhang Y."/>
            <person name="Li K."/>
            <person name="Lu H.F."/>
            <person name="Shi C."/>
            <person name="Zhu S.T."/>
            <person name="Xiao Z.Y."/>
            <person name="Nan H."/>
            <person name="Yue Y."/>
            <person name="Zhu X.G."/>
            <person name="Wu Y."/>
            <person name="Hong X.N."/>
            <person name="Fan G.Y."/>
            <person name="Tong Y."/>
            <person name="Zhang D."/>
            <person name="Mao C.L."/>
            <person name="Liu Y.L."/>
            <person name="Hao S.J."/>
            <person name="Liu W.Q."/>
            <person name="Lv M.Q."/>
            <person name="Zhang H.B."/>
            <person name="Liu Y."/>
            <person name="Hu-Tang G.R."/>
            <person name="Wang J.P."/>
            <person name="Wang J.H."/>
            <person name="Sun Y.H."/>
            <person name="Ni S.B."/>
            <person name="Chen W.B."/>
            <person name="Zhang X.C."/>
            <person name="Jiao Y.N."/>
            <person name="Eichler E.E."/>
            <person name="Li G.H."/>
            <person name="Liu X."/>
            <person name="Gao L.Z."/>
        </authorList>
    </citation>
    <scope>NUCLEOTIDE SEQUENCE [LARGE SCALE GENOMIC DNA]</scope>
    <source>
        <strain evidence="4">cv. GT1</strain>
        <tissue evidence="3">Leaf</tissue>
    </source>
</reference>
<dbReference type="EMBL" id="JAAGAX010000005">
    <property type="protein sequence ID" value="KAF2313673.1"/>
    <property type="molecule type" value="Genomic_DNA"/>
</dbReference>
<dbReference type="Proteomes" id="UP000467840">
    <property type="component" value="Chromosome 15"/>
</dbReference>
<keyword evidence="4" id="KW-1185">Reference proteome</keyword>
<dbReference type="Pfam" id="PF02458">
    <property type="entry name" value="Transferase"/>
    <property type="match status" value="1"/>
</dbReference>
<sequence length="468" mass="51602">MASPNSVKILEVCQVAPAKESGESATGLSLPLTFYDARFFRSPPAERIYFYKLTASSSTFFHSQILPLLKHALSQTLLHFLPVAGKLTWPSHSSKTIIVYAPDDAVSLTVAESCADFNRLVSNEIREVAESRPYVPELLASDAMASIIALQITLFPNKGFSIGIAMNHAALDGKSASMFLKAWAHLCKQSDNGKIIPLLPELIPSFDRASIKDPDGLEQFYLNHRRATPGFDSESNPRSMKILPNILGVSTNLVRCTFQLSRESIQKIREHVLSCHQSHAGLKSMENLHLSTLVVTSSYVSVCLVKARGGDSSRRVYIFVPADCRSRIDPSIPSNYFGNCVYVLYTVVEAGILMEKNGVAIVAEKLSDLIKGLNKGVFQGAKERDGRWMAEGAEMQMIGIMGSPKFKYYEEDFGWGRPEKVENSSIYKITAVSLMEDKDGNGVQIGLVLPRHEMEAFASLFLQGLPVL</sequence>
<evidence type="ECO:0000256" key="1">
    <source>
        <dbReference type="ARBA" id="ARBA00022679"/>
    </source>
</evidence>
<dbReference type="InterPro" id="IPR051504">
    <property type="entry name" value="Plant_metabolite_acyltrans"/>
</dbReference>
<dbReference type="Gene3D" id="3.30.559.10">
    <property type="entry name" value="Chloramphenicol acetyltransferase-like domain"/>
    <property type="match status" value="2"/>
</dbReference>
<dbReference type="AlphaFoldDB" id="A0A6A6MMV5"/>
<protein>
    <submittedName>
        <fullName evidence="3">Uncharacterized protein</fullName>
    </submittedName>
</protein>
<accession>A0A6A6MMV5</accession>
<dbReference type="PANTHER" id="PTHR31625">
    <property type="match status" value="1"/>
</dbReference>
<name>A0A6A6MMV5_HEVBR</name>
<comment type="caution">
    <text evidence="3">The sequence shown here is derived from an EMBL/GenBank/DDBJ whole genome shotgun (WGS) entry which is preliminary data.</text>
</comment>
<dbReference type="GO" id="GO:0016747">
    <property type="term" value="F:acyltransferase activity, transferring groups other than amino-acyl groups"/>
    <property type="evidence" value="ECO:0007669"/>
    <property type="project" value="UniProtKB-ARBA"/>
</dbReference>